<sequence length="154" mass="16794">MTTSAAGDADNITFESAVLEVEREFSMMLAAARGTFKDAAAAVHPGLQPLGFTVLMTLYRGGECPQGSVAEALQVDKALLSRTVSQLETLGLVVRRANPSDGRVQLLDLTPEGRVRFENAHSAKRALLRDRLGSWTRAELQNLTDLLKKLNERD</sequence>
<dbReference type="InterPro" id="IPR023187">
    <property type="entry name" value="Tscrpt_reg_MarR-type_CS"/>
</dbReference>
<evidence type="ECO:0000256" key="3">
    <source>
        <dbReference type="ARBA" id="ARBA00023163"/>
    </source>
</evidence>
<dbReference type="InterPro" id="IPR036388">
    <property type="entry name" value="WH-like_DNA-bd_sf"/>
</dbReference>
<keyword evidence="1" id="KW-0805">Transcription regulation</keyword>
<evidence type="ECO:0000313" key="5">
    <source>
        <dbReference type="EMBL" id="MCQ1948702.1"/>
    </source>
</evidence>
<keyword evidence="2" id="KW-0238">DNA-binding</keyword>
<dbReference type="PROSITE" id="PS01117">
    <property type="entry name" value="HTH_MARR_1"/>
    <property type="match status" value="1"/>
</dbReference>
<evidence type="ECO:0000256" key="2">
    <source>
        <dbReference type="ARBA" id="ARBA00023125"/>
    </source>
</evidence>
<reference evidence="5 6" key="1">
    <citation type="submission" date="2022-07" db="EMBL/GenBank/DDBJ databases">
        <title>Novel species in genus Arthrobacter.</title>
        <authorList>
            <person name="Liu Y."/>
        </authorList>
    </citation>
    <scope>NUCLEOTIDE SEQUENCE [LARGE SCALE GENOMIC DNA]</scope>
    <source>
        <strain evidence="6">zg-Y859</strain>
    </source>
</reference>
<organism evidence="5 6">
    <name type="scientific">Arthrobacter jinronghuae</name>
    <dbReference type="NCBI Taxonomy" id="2964609"/>
    <lineage>
        <taxon>Bacteria</taxon>
        <taxon>Bacillati</taxon>
        <taxon>Actinomycetota</taxon>
        <taxon>Actinomycetes</taxon>
        <taxon>Micrococcales</taxon>
        <taxon>Micrococcaceae</taxon>
        <taxon>Arthrobacter</taxon>
    </lineage>
</organism>
<dbReference type="InterPro" id="IPR000835">
    <property type="entry name" value="HTH_MarR-typ"/>
</dbReference>
<dbReference type="SMART" id="SM00347">
    <property type="entry name" value="HTH_MARR"/>
    <property type="match status" value="1"/>
</dbReference>
<dbReference type="InterPro" id="IPR039422">
    <property type="entry name" value="MarR/SlyA-like"/>
</dbReference>
<keyword evidence="3" id="KW-0804">Transcription</keyword>
<evidence type="ECO:0000256" key="1">
    <source>
        <dbReference type="ARBA" id="ARBA00023015"/>
    </source>
</evidence>
<evidence type="ECO:0000313" key="6">
    <source>
        <dbReference type="Proteomes" id="UP001206924"/>
    </source>
</evidence>
<comment type="caution">
    <text evidence="5">The sequence shown here is derived from an EMBL/GenBank/DDBJ whole genome shotgun (WGS) entry which is preliminary data.</text>
</comment>
<accession>A0ABT1NNR7</accession>
<gene>
    <name evidence="5" type="ORF">NNX28_02005</name>
</gene>
<dbReference type="SUPFAM" id="SSF46785">
    <property type="entry name" value="Winged helix' DNA-binding domain"/>
    <property type="match status" value="1"/>
</dbReference>
<dbReference type="PRINTS" id="PR00598">
    <property type="entry name" value="HTHMARR"/>
</dbReference>
<protein>
    <submittedName>
        <fullName evidence="5">MarR family winged helix-turn-helix transcriptional regulator</fullName>
    </submittedName>
</protein>
<dbReference type="PROSITE" id="PS50995">
    <property type="entry name" value="HTH_MARR_2"/>
    <property type="match status" value="1"/>
</dbReference>
<dbReference type="RefSeq" id="WP_255864612.1">
    <property type="nucleotide sequence ID" value="NZ_CP104263.1"/>
</dbReference>
<name>A0ABT1NNR7_9MICC</name>
<dbReference type="Proteomes" id="UP001206924">
    <property type="component" value="Unassembled WGS sequence"/>
</dbReference>
<dbReference type="Pfam" id="PF12802">
    <property type="entry name" value="MarR_2"/>
    <property type="match status" value="1"/>
</dbReference>
<proteinExistence type="predicted"/>
<feature type="domain" description="HTH marR-type" evidence="4">
    <location>
        <begin position="18"/>
        <end position="152"/>
    </location>
</feature>
<dbReference type="InterPro" id="IPR036390">
    <property type="entry name" value="WH_DNA-bd_sf"/>
</dbReference>
<dbReference type="Gene3D" id="1.10.10.10">
    <property type="entry name" value="Winged helix-like DNA-binding domain superfamily/Winged helix DNA-binding domain"/>
    <property type="match status" value="1"/>
</dbReference>
<evidence type="ECO:0000259" key="4">
    <source>
        <dbReference type="PROSITE" id="PS50995"/>
    </source>
</evidence>
<dbReference type="PANTHER" id="PTHR33164">
    <property type="entry name" value="TRANSCRIPTIONAL REGULATOR, MARR FAMILY"/>
    <property type="match status" value="1"/>
</dbReference>
<dbReference type="EMBL" id="JANFLP010000001">
    <property type="protein sequence ID" value="MCQ1948702.1"/>
    <property type="molecule type" value="Genomic_DNA"/>
</dbReference>
<dbReference type="PANTHER" id="PTHR33164:SF57">
    <property type="entry name" value="MARR-FAMILY TRANSCRIPTIONAL REGULATOR"/>
    <property type="match status" value="1"/>
</dbReference>
<keyword evidence="6" id="KW-1185">Reference proteome</keyword>